<keyword evidence="2" id="KW-1185">Reference proteome</keyword>
<accession>A0AAN8VAM3</accession>
<gene>
    <name evidence="1" type="ORF">RJ641_007601</name>
</gene>
<dbReference type="EMBL" id="JBAMMX010000015">
    <property type="protein sequence ID" value="KAK6925882.1"/>
    <property type="molecule type" value="Genomic_DNA"/>
</dbReference>
<proteinExistence type="predicted"/>
<reference evidence="1 2" key="1">
    <citation type="submission" date="2023-12" db="EMBL/GenBank/DDBJ databases">
        <title>A high-quality genome assembly for Dillenia turbinata (Dilleniales).</title>
        <authorList>
            <person name="Chanderbali A."/>
        </authorList>
    </citation>
    <scope>NUCLEOTIDE SEQUENCE [LARGE SCALE GENOMIC DNA]</scope>
    <source>
        <strain evidence="1">LSX21</strain>
        <tissue evidence="1">Leaf</tissue>
    </source>
</reference>
<dbReference type="AlphaFoldDB" id="A0AAN8VAM3"/>
<dbReference type="Proteomes" id="UP001370490">
    <property type="component" value="Unassembled WGS sequence"/>
</dbReference>
<comment type="caution">
    <text evidence="1">The sequence shown here is derived from an EMBL/GenBank/DDBJ whole genome shotgun (WGS) entry which is preliminary data.</text>
</comment>
<sequence>MNFRPRENKDEFTIMPSEYPISLSPSLTSLLSFFNPGPSVTKPPFLLPLFLVTASELSSSFLK</sequence>
<protein>
    <submittedName>
        <fullName evidence="1">Uncharacterized protein</fullName>
    </submittedName>
</protein>
<evidence type="ECO:0000313" key="2">
    <source>
        <dbReference type="Proteomes" id="UP001370490"/>
    </source>
</evidence>
<organism evidence="1 2">
    <name type="scientific">Dillenia turbinata</name>
    <dbReference type="NCBI Taxonomy" id="194707"/>
    <lineage>
        <taxon>Eukaryota</taxon>
        <taxon>Viridiplantae</taxon>
        <taxon>Streptophyta</taxon>
        <taxon>Embryophyta</taxon>
        <taxon>Tracheophyta</taxon>
        <taxon>Spermatophyta</taxon>
        <taxon>Magnoliopsida</taxon>
        <taxon>eudicotyledons</taxon>
        <taxon>Gunneridae</taxon>
        <taxon>Pentapetalae</taxon>
        <taxon>Dilleniales</taxon>
        <taxon>Dilleniaceae</taxon>
        <taxon>Dillenia</taxon>
    </lineage>
</organism>
<name>A0AAN8VAM3_9MAGN</name>
<evidence type="ECO:0000313" key="1">
    <source>
        <dbReference type="EMBL" id="KAK6925882.1"/>
    </source>
</evidence>